<organism evidence="4 5">
    <name type="scientific">Athelia psychrophila</name>
    <dbReference type="NCBI Taxonomy" id="1759441"/>
    <lineage>
        <taxon>Eukaryota</taxon>
        <taxon>Fungi</taxon>
        <taxon>Dikarya</taxon>
        <taxon>Basidiomycota</taxon>
        <taxon>Agaricomycotina</taxon>
        <taxon>Agaricomycetes</taxon>
        <taxon>Agaricomycetidae</taxon>
        <taxon>Atheliales</taxon>
        <taxon>Atheliaceae</taxon>
        <taxon>Athelia</taxon>
    </lineage>
</organism>
<name>A0A167VER8_9AGAM</name>
<dbReference type="PROSITE" id="PS50966">
    <property type="entry name" value="ZF_SWIM"/>
    <property type="match status" value="1"/>
</dbReference>
<gene>
    <name evidence="4" type="ORF">FIBSPDRAFT_766606</name>
</gene>
<dbReference type="STRING" id="436010.A0A167VER8"/>
<keyword evidence="1" id="KW-0862">Zinc</keyword>
<dbReference type="Pfam" id="PF10551">
    <property type="entry name" value="MULE"/>
    <property type="match status" value="1"/>
</dbReference>
<evidence type="ECO:0000256" key="1">
    <source>
        <dbReference type="PROSITE-ProRule" id="PRU00325"/>
    </source>
</evidence>
<evidence type="ECO:0000256" key="2">
    <source>
        <dbReference type="SAM" id="MobiDB-lite"/>
    </source>
</evidence>
<keyword evidence="5" id="KW-1185">Reference proteome</keyword>
<protein>
    <recommendedName>
        <fullName evidence="3">SWIM-type domain-containing protein</fullName>
    </recommendedName>
</protein>
<evidence type="ECO:0000313" key="4">
    <source>
        <dbReference type="EMBL" id="KZP04936.1"/>
    </source>
</evidence>
<keyword evidence="1" id="KW-0863">Zinc-finger</keyword>
<accession>A0A167VER8</accession>
<feature type="compositionally biased region" description="Low complexity" evidence="2">
    <location>
        <begin position="7"/>
        <end position="21"/>
    </location>
</feature>
<evidence type="ECO:0000259" key="3">
    <source>
        <dbReference type="PROSITE" id="PS50966"/>
    </source>
</evidence>
<feature type="region of interest" description="Disordered" evidence="2">
    <location>
        <begin position="1"/>
        <end position="39"/>
    </location>
</feature>
<dbReference type="OrthoDB" id="2422225at2759"/>
<proteinExistence type="predicted"/>
<reference evidence="4 5" key="1">
    <citation type="journal article" date="2016" name="Mol. Biol. Evol.">
        <title>Comparative Genomics of Early-Diverging Mushroom-Forming Fungi Provides Insights into the Origins of Lignocellulose Decay Capabilities.</title>
        <authorList>
            <person name="Nagy L.G."/>
            <person name="Riley R."/>
            <person name="Tritt A."/>
            <person name="Adam C."/>
            <person name="Daum C."/>
            <person name="Floudas D."/>
            <person name="Sun H."/>
            <person name="Yadav J.S."/>
            <person name="Pangilinan J."/>
            <person name="Larsson K.H."/>
            <person name="Matsuura K."/>
            <person name="Barry K."/>
            <person name="Labutti K."/>
            <person name="Kuo R."/>
            <person name="Ohm R.A."/>
            <person name="Bhattacharya S.S."/>
            <person name="Shirouzu T."/>
            <person name="Yoshinaga Y."/>
            <person name="Martin F.M."/>
            <person name="Grigoriev I.V."/>
            <person name="Hibbett D.S."/>
        </authorList>
    </citation>
    <scope>NUCLEOTIDE SEQUENCE [LARGE SCALE GENOMIC DNA]</scope>
    <source>
        <strain evidence="4 5">CBS 109695</strain>
    </source>
</reference>
<feature type="domain" description="SWIM-type" evidence="3">
    <location>
        <begin position="568"/>
        <end position="603"/>
    </location>
</feature>
<dbReference type="AlphaFoldDB" id="A0A167VER8"/>
<dbReference type="InterPro" id="IPR018289">
    <property type="entry name" value="MULE_transposase_dom"/>
</dbReference>
<dbReference type="Proteomes" id="UP000076532">
    <property type="component" value="Unassembled WGS sequence"/>
</dbReference>
<dbReference type="EMBL" id="KV417877">
    <property type="protein sequence ID" value="KZP04936.1"/>
    <property type="molecule type" value="Genomic_DNA"/>
</dbReference>
<evidence type="ECO:0000313" key="5">
    <source>
        <dbReference type="Proteomes" id="UP000076532"/>
    </source>
</evidence>
<feature type="compositionally biased region" description="Polar residues" evidence="2">
    <location>
        <begin position="22"/>
        <end position="35"/>
    </location>
</feature>
<dbReference type="GO" id="GO:0008270">
    <property type="term" value="F:zinc ion binding"/>
    <property type="evidence" value="ECO:0007669"/>
    <property type="project" value="UniProtKB-KW"/>
</dbReference>
<sequence length="711" mass="80641">MLTRCYSRSSSGFSSDARFSANTRNAARSKSNQGGRRNPYDFTGCLSHAEVTERDSDGAVIRVVGLLEHNEACKRASIVRVPPVPLHPHVYETALEQLRNGASIAAVQSTNLEMLEARKYQGMGPVMPQNVRYKFFPADSRQLYQLFNKSYGVNISSPPEDNLHSWLDPSSPSFRREIFDAIFYYAGRTHKDERLKVCISTRDMDEAAWRYAHGSQLILDGTFGVCSSRLLLFIAMAVDERGKGVPIAFFLFSAPTGNRATHAGYNRQIIRELLAKWRDHLSSGRPCTFCPLVAITDTDPKERGAIQDDWPEIWLLLCRFHVRSCWTNRRRKLFAGDDFWIQYAVRRIHELEVQLLATTIHTTAIQLVSDERTHMSSVYRASPAAKSALEATTQYLDYLLSTWLPLSLWQSWSDFGRLVASALLKIPIEGVLPTTNHLESFNRLLKRKYIPLWQRSGSRLRFDFLISILITHILPSIFADRRAQGEYTKWLLERFSTSSNSAEIITSLERRQGTHGRGQVCWWRDDVQRDTDAQGLLQRRCLRDITMHANNNGYESGCVSSSRVGIAYRLHLQRDGYGSCDCPDFINRGGACKHLRAFRLVIEGWVQSGLIHPFIYPTTFFAATRTRSTFLQTDGNPPDIPFHPPDANVGLSAVDTLLTLRMFVSQSGPPEEFQNELDEDITLDDRSIHSDSSESSFSATDLLHLVRSVSL</sequence>
<dbReference type="InterPro" id="IPR007527">
    <property type="entry name" value="Znf_SWIM"/>
</dbReference>
<keyword evidence="1" id="KW-0479">Metal-binding</keyword>